<dbReference type="EMBL" id="CP045894">
    <property type="protein sequence ID" value="QQP55050.1"/>
    <property type="molecule type" value="Genomic_DNA"/>
</dbReference>
<dbReference type="AlphaFoldDB" id="A0A7T8KFM3"/>
<evidence type="ECO:0000313" key="4">
    <source>
        <dbReference type="Proteomes" id="UP000595437"/>
    </source>
</evidence>
<evidence type="ECO:0000313" key="3">
    <source>
        <dbReference type="EMBL" id="QQP55050.1"/>
    </source>
</evidence>
<evidence type="ECO:0000256" key="1">
    <source>
        <dbReference type="SAM" id="MobiDB-lite"/>
    </source>
</evidence>
<dbReference type="OrthoDB" id="6382428at2759"/>
<keyword evidence="4" id="KW-1185">Reference proteome</keyword>
<organism evidence="3 4">
    <name type="scientific">Caligus rogercresseyi</name>
    <name type="common">Sea louse</name>
    <dbReference type="NCBI Taxonomy" id="217165"/>
    <lineage>
        <taxon>Eukaryota</taxon>
        <taxon>Metazoa</taxon>
        <taxon>Ecdysozoa</taxon>
        <taxon>Arthropoda</taxon>
        <taxon>Crustacea</taxon>
        <taxon>Multicrustacea</taxon>
        <taxon>Hexanauplia</taxon>
        <taxon>Copepoda</taxon>
        <taxon>Siphonostomatoida</taxon>
        <taxon>Caligidae</taxon>
        <taxon>Caligus</taxon>
    </lineage>
</organism>
<dbReference type="InterPro" id="IPR057448">
    <property type="entry name" value="BCL-11A_Znf_CCHC"/>
</dbReference>
<name>A0A7T8KFM3_CALRO</name>
<feature type="region of interest" description="Disordered" evidence="1">
    <location>
        <begin position="40"/>
        <end position="108"/>
    </location>
</feature>
<dbReference type="Proteomes" id="UP000595437">
    <property type="component" value="Chromosome 5"/>
</dbReference>
<feature type="non-terminal residue" evidence="3">
    <location>
        <position position="148"/>
    </location>
</feature>
<sequence>DPECVGGDTLTCGVCQKDFALADIVKFIQHKVLTCNKENNYIRSNGNESGRKQPCVRREAAHQTPSDLDPLPRLTRPRAKRMRNAKKEAANWEETAAAPGEKKKTPAVFSWTQILPRRIIRGSRKSLSPKRQDGKRNSWTHQPQPHLR</sequence>
<protein>
    <submittedName>
        <fullName evidence="3">LOC100743078</fullName>
    </submittedName>
</protein>
<feature type="non-terminal residue" evidence="3">
    <location>
        <position position="1"/>
    </location>
</feature>
<proteinExistence type="predicted"/>
<dbReference type="Pfam" id="PF25491">
    <property type="entry name" value="CCHC_BCL-11A"/>
    <property type="match status" value="1"/>
</dbReference>
<feature type="region of interest" description="Disordered" evidence="1">
    <location>
        <begin position="120"/>
        <end position="148"/>
    </location>
</feature>
<feature type="domain" description="BCL-11A-like CCHC zinc finger" evidence="2">
    <location>
        <begin position="9"/>
        <end position="36"/>
    </location>
</feature>
<reference evidence="4" key="1">
    <citation type="submission" date="2021-01" db="EMBL/GenBank/DDBJ databases">
        <title>Caligus Genome Assembly.</title>
        <authorList>
            <person name="Gallardo-Escarate C."/>
        </authorList>
    </citation>
    <scope>NUCLEOTIDE SEQUENCE [LARGE SCALE GENOMIC DNA]</scope>
</reference>
<feature type="compositionally biased region" description="Basic residues" evidence="1">
    <location>
        <begin position="75"/>
        <end position="84"/>
    </location>
</feature>
<feature type="compositionally biased region" description="Polar residues" evidence="1">
    <location>
        <begin position="137"/>
        <end position="148"/>
    </location>
</feature>
<accession>A0A7T8KFM3</accession>
<evidence type="ECO:0000259" key="2">
    <source>
        <dbReference type="Pfam" id="PF25491"/>
    </source>
</evidence>
<gene>
    <name evidence="3" type="ORF">FKW44_008094</name>
</gene>